<evidence type="ECO:0000256" key="3">
    <source>
        <dbReference type="ARBA" id="ARBA00023172"/>
    </source>
</evidence>
<organism evidence="7 8">
    <name type="scientific">Geobacillus stearothermophilus</name>
    <name type="common">Bacillus stearothermophilus</name>
    <dbReference type="NCBI Taxonomy" id="1422"/>
    <lineage>
        <taxon>Bacteria</taxon>
        <taxon>Bacillati</taxon>
        <taxon>Bacillota</taxon>
        <taxon>Bacilli</taxon>
        <taxon>Bacillales</taxon>
        <taxon>Anoxybacillaceae</taxon>
        <taxon>Geobacillus</taxon>
    </lineage>
</organism>
<dbReference type="AlphaFoldDB" id="A0A150MVP9"/>
<protein>
    <recommendedName>
        <fullName evidence="9">Integrase</fullName>
    </recommendedName>
</protein>
<dbReference type="Proteomes" id="UP000075424">
    <property type="component" value="Unassembled WGS sequence"/>
</dbReference>
<dbReference type="Pfam" id="PF22022">
    <property type="entry name" value="Phage_int_M"/>
    <property type="match status" value="1"/>
</dbReference>
<dbReference type="GO" id="GO:0015074">
    <property type="term" value="P:DNA integration"/>
    <property type="evidence" value="ECO:0007669"/>
    <property type="project" value="InterPro"/>
</dbReference>
<dbReference type="Gene3D" id="1.10.150.130">
    <property type="match status" value="1"/>
</dbReference>
<comment type="caution">
    <text evidence="7">The sequence shown here is derived from an EMBL/GenBank/DDBJ whole genome shotgun (WGS) entry which is preliminary data.</text>
</comment>
<dbReference type="GeneID" id="89613264"/>
<dbReference type="EMBL" id="LQYV01000024">
    <property type="protein sequence ID" value="KYD28530.1"/>
    <property type="molecule type" value="Genomic_DNA"/>
</dbReference>
<dbReference type="CDD" id="cd01189">
    <property type="entry name" value="INT_ICEBs1_C_like"/>
    <property type="match status" value="1"/>
</dbReference>
<dbReference type="PANTHER" id="PTHR30349">
    <property type="entry name" value="PHAGE INTEGRASE-RELATED"/>
    <property type="match status" value="1"/>
</dbReference>
<dbReference type="InterPro" id="IPR010998">
    <property type="entry name" value="Integrase_recombinase_N"/>
</dbReference>
<dbReference type="Pfam" id="PF14657">
    <property type="entry name" value="Arm-DNA-bind_4"/>
    <property type="match status" value="1"/>
</dbReference>
<dbReference type="InterPro" id="IPR044068">
    <property type="entry name" value="CB"/>
</dbReference>
<name>A0A150MVP9_GEOSE</name>
<dbReference type="GO" id="GO:0003677">
    <property type="term" value="F:DNA binding"/>
    <property type="evidence" value="ECO:0007669"/>
    <property type="project" value="UniProtKB-UniRule"/>
</dbReference>
<evidence type="ECO:0000256" key="2">
    <source>
        <dbReference type="ARBA" id="ARBA00023125"/>
    </source>
</evidence>
<dbReference type="SUPFAM" id="SSF56349">
    <property type="entry name" value="DNA breaking-rejoining enzymes"/>
    <property type="match status" value="1"/>
</dbReference>
<comment type="similarity">
    <text evidence="1">Belongs to the 'phage' integrase family.</text>
</comment>
<evidence type="ECO:0000256" key="1">
    <source>
        <dbReference type="ARBA" id="ARBA00008857"/>
    </source>
</evidence>
<proteinExistence type="inferred from homology"/>
<dbReference type="InterPro" id="IPR013762">
    <property type="entry name" value="Integrase-like_cat_sf"/>
</dbReference>
<evidence type="ECO:0000313" key="7">
    <source>
        <dbReference type="EMBL" id="KYD28530.1"/>
    </source>
</evidence>
<evidence type="ECO:0000259" key="6">
    <source>
        <dbReference type="PROSITE" id="PS51900"/>
    </source>
</evidence>
<evidence type="ECO:0000259" key="5">
    <source>
        <dbReference type="PROSITE" id="PS51898"/>
    </source>
</evidence>
<evidence type="ECO:0008006" key="9">
    <source>
        <dbReference type="Google" id="ProtNLM"/>
    </source>
</evidence>
<dbReference type="InterPro" id="IPR050090">
    <property type="entry name" value="Tyrosine_recombinase_XerCD"/>
</dbReference>
<dbReference type="GO" id="GO:0006310">
    <property type="term" value="P:DNA recombination"/>
    <property type="evidence" value="ECO:0007669"/>
    <property type="project" value="UniProtKB-KW"/>
</dbReference>
<accession>A0A150MVP9</accession>
<keyword evidence="2 4" id="KW-0238">DNA-binding</keyword>
<gene>
    <name evidence="7" type="ORF">B4109_2993</name>
</gene>
<dbReference type="InterPro" id="IPR002104">
    <property type="entry name" value="Integrase_catalytic"/>
</dbReference>
<dbReference type="PANTHER" id="PTHR30349:SF64">
    <property type="entry name" value="PROPHAGE INTEGRASE INTD-RELATED"/>
    <property type="match status" value="1"/>
</dbReference>
<feature type="domain" description="Tyr recombinase" evidence="5">
    <location>
        <begin position="165"/>
        <end position="366"/>
    </location>
</feature>
<dbReference type="Gene3D" id="1.10.443.10">
    <property type="entry name" value="Intergrase catalytic core"/>
    <property type="match status" value="1"/>
</dbReference>
<keyword evidence="3" id="KW-0233">DNA recombination</keyword>
<sequence length="378" mass="44456">MASIQKMKNGRWRYRVSYKENGKYKTKTKGGFRTKKEAELAAAELEKQLHKGYDINAGDQLFPEYMRNWFELYKKGKHSPEHDKNVEYSVQLVEEYFAGVKMKELTRDMYQKFINEIAETRTTETVKKRHTYIKECIKAAIEEGVIIRDPTYKVVVKGKKKGKDEELKYLNYQEAKQLIAEIKKDMRPKYISRYIILFALATGARFSEILGLTWDCIDFKNRMVTINKTWDYKFTNDFADTKTYSSKRTIKIDEDTCKILKELRKAQNEVAMKTGLRNEKNLVFVNTKMELVSNNAVNKTLKTLCRKLGLKEVTMHSLRHTHASMLLYRKANIKYISKRLGHKDIGITLQTYSHILDELEQAENMLLDQIMDDLYHAK</sequence>
<feature type="domain" description="Core-binding (CB)" evidence="6">
    <location>
        <begin position="60"/>
        <end position="141"/>
    </location>
</feature>
<dbReference type="InterPro" id="IPR053876">
    <property type="entry name" value="Phage_int_M"/>
</dbReference>
<evidence type="ECO:0000256" key="4">
    <source>
        <dbReference type="PROSITE-ProRule" id="PRU01248"/>
    </source>
</evidence>
<dbReference type="InterPro" id="IPR028259">
    <property type="entry name" value="AP2-like_int_N"/>
</dbReference>
<evidence type="ECO:0000313" key="8">
    <source>
        <dbReference type="Proteomes" id="UP000075424"/>
    </source>
</evidence>
<dbReference type="RefSeq" id="WP_053532637.1">
    <property type="nucleotide sequence ID" value="NZ_JARMRZ010000031.1"/>
</dbReference>
<dbReference type="PATRIC" id="fig|1422.18.peg.1985"/>
<reference evidence="7 8" key="1">
    <citation type="submission" date="2016-01" db="EMBL/GenBank/DDBJ databases">
        <title>Draft Genome Sequences of Seven Thermophilic Sporeformers Isolated from Foods.</title>
        <authorList>
            <person name="Berendsen E.M."/>
            <person name="Wells-Bennik M.H."/>
            <person name="Krawcyk A.O."/>
            <person name="De Jong A."/>
            <person name="Holsappel S."/>
            <person name="Eijlander R.T."/>
            <person name="Kuipers O.P."/>
        </authorList>
    </citation>
    <scope>NUCLEOTIDE SEQUENCE [LARGE SCALE GENOMIC DNA]</scope>
    <source>
        <strain evidence="7 8">B4109</strain>
    </source>
</reference>
<dbReference type="PROSITE" id="PS51898">
    <property type="entry name" value="TYR_RECOMBINASE"/>
    <property type="match status" value="1"/>
</dbReference>
<dbReference type="Pfam" id="PF00589">
    <property type="entry name" value="Phage_integrase"/>
    <property type="match status" value="1"/>
</dbReference>
<dbReference type="PROSITE" id="PS51900">
    <property type="entry name" value="CB"/>
    <property type="match status" value="1"/>
</dbReference>
<dbReference type="InterPro" id="IPR011010">
    <property type="entry name" value="DNA_brk_join_enz"/>
</dbReference>